<feature type="region of interest" description="Disordered" evidence="1">
    <location>
        <begin position="105"/>
        <end position="169"/>
    </location>
</feature>
<protein>
    <submittedName>
        <fullName evidence="2">Uncharacterized protein</fullName>
    </submittedName>
</protein>
<dbReference type="HOGENOM" id="CLU_1582358_0_0_1"/>
<dbReference type="Proteomes" id="UP000027265">
    <property type="component" value="Unassembled WGS sequence"/>
</dbReference>
<name>A0A067PX86_9AGAM</name>
<feature type="compositionally biased region" description="Basic residues" evidence="1">
    <location>
        <begin position="142"/>
        <end position="155"/>
    </location>
</feature>
<proteinExistence type="predicted"/>
<feature type="non-terminal residue" evidence="2">
    <location>
        <position position="1"/>
    </location>
</feature>
<feature type="compositionally biased region" description="Low complexity" evidence="1">
    <location>
        <begin position="105"/>
        <end position="115"/>
    </location>
</feature>
<dbReference type="EMBL" id="KL197723">
    <property type="protein sequence ID" value="KDQ55902.1"/>
    <property type="molecule type" value="Genomic_DNA"/>
</dbReference>
<evidence type="ECO:0000256" key="1">
    <source>
        <dbReference type="SAM" id="MobiDB-lite"/>
    </source>
</evidence>
<feature type="compositionally biased region" description="Pro residues" evidence="1">
    <location>
        <begin position="116"/>
        <end position="125"/>
    </location>
</feature>
<dbReference type="InParanoid" id="A0A067PX86"/>
<gene>
    <name evidence="2" type="ORF">JAAARDRAFT_36664</name>
</gene>
<sequence length="169" mass="19357">MLGYIENDTQRKERVEFLRRRESARRVAKWVDELTEDELPATEAPKKAKLLPHIPDKSTGHSNTAQYAAKAEQEEPYIIYNTGPNTRRSVLGDMEDEPYVIYVSSPKAYPSSSPLPYAPPSPPPTYRDSFSDVRVQAPLTQNRHRRRSSSTHSRHSSLEIISEEEEFSL</sequence>
<evidence type="ECO:0000313" key="3">
    <source>
        <dbReference type="Proteomes" id="UP000027265"/>
    </source>
</evidence>
<dbReference type="AlphaFoldDB" id="A0A067PX86"/>
<evidence type="ECO:0000313" key="2">
    <source>
        <dbReference type="EMBL" id="KDQ55902.1"/>
    </source>
</evidence>
<keyword evidence="3" id="KW-1185">Reference proteome</keyword>
<reference evidence="3" key="1">
    <citation type="journal article" date="2014" name="Proc. Natl. Acad. Sci. U.S.A.">
        <title>Extensive sampling of basidiomycete genomes demonstrates inadequacy of the white-rot/brown-rot paradigm for wood decay fungi.</title>
        <authorList>
            <person name="Riley R."/>
            <person name="Salamov A.A."/>
            <person name="Brown D.W."/>
            <person name="Nagy L.G."/>
            <person name="Floudas D."/>
            <person name="Held B.W."/>
            <person name="Levasseur A."/>
            <person name="Lombard V."/>
            <person name="Morin E."/>
            <person name="Otillar R."/>
            <person name="Lindquist E.A."/>
            <person name="Sun H."/>
            <person name="LaButti K.M."/>
            <person name="Schmutz J."/>
            <person name="Jabbour D."/>
            <person name="Luo H."/>
            <person name="Baker S.E."/>
            <person name="Pisabarro A.G."/>
            <person name="Walton J.D."/>
            <person name="Blanchette R.A."/>
            <person name="Henrissat B."/>
            <person name="Martin F."/>
            <person name="Cullen D."/>
            <person name="Hibbett D.S."/>
            <person name="Grigoriev I.V."/>
        </authorList>
    </citation>
    <scope>NUCLEOTIDE SEQUENCE [LARGE SCALE GENOMIC DNA]</scope>
    <source>
        <strain evidence="3">MUCL 33604</strain>
    </source>
</reference>
<dbReference type="OrthoDB" id="2747101at2759"/>
<feature type="region of interest" description="Disordered" evidence="1">
    <location>
        <begin position="43"/>
        <end position="92"/>
    </location>
</feature>
<feature type="non-terminal residue" evidence="2">
    <location>
        <position position="169"/>
    </location>
</feature>
<organism evidence="2 3">
    <name type="scientific">Jaapia argillacea MUCL 33604</name>
    <dbReference type="NCBI Taxonomy" id="933084"/>
    <lineage>
        <taxon>Eukaryota</taxon>
        <taxon>Fungi</taxon>
        <taxon>Dikarya</taxon>
        <taxon>Basidiomycota</taxon>
        <taxon>Agaricomycotina</taxon>
        <taxon>Agaricomycetes</taxon>
        <taxon>Agaricomycetidae</taxon>
        <taxon>Jaapiales</taxon>
        <taxon>Jaapiaceae</taxon>
        <taxon>Jaapia</taxon>
    </lineage>
</organism>
<accession>A0A067PX86</accession>